<sequence length="353" mass="37112">MNRGYRYTLRLGQRARLRRRLTAGVLASFAVCALAAVCMQQPEPIRVTSIAAPAPQLLAAAPAESGKQRPARIVYPYSVVPGGVASQAELVRIVRTDKVVAAHYASFDVASARPVTVAAPRAVHVSYRKGDQVYWTAKKVMLKAGETLYTDGRNEMRARCANRISDVARFPVEAQDPDLELLEASFAEGVEEENGALVTVGGPELGDAVTNTAKASSVPFVSTAGASQAASWRAPLDAGGLGLAPRFGDLRNMGLLSTGWTVQPGTSVGSGSATDPVRGSAPPILVAVDTPAQPDEVPPSDPDPFIPKTDPARPLLPDSTLPDATKPADVPEPGTPWLLAAALTALLALRRKD</sequence>
<evidence type="ECO:0000256" key="2">
    <source>
        <dbReference type="SAM" id="SignalP"/>
    </source>
</evidence>
<protein>
    <submittedName>
        <fullName evidence="4">PEP-CTERM sorting domain-containing protein</fullName>
    </submittedName>
</protein>
<reference evidence="5" key="1">
    <citation type="journal article" date="2019" name="Int. J. Syst. Evol. Microbiol.">
        <title>The Global Catalogue of Microorganisms (GCM) 10K type strain sequencing project: providing services to taxonomists for standard genome sequencing and annotation.</title>
        <authorList>
            <consortium name="The Broad Institute Genomics Platform"/>
            <consortium name="The Broad Institute Genome Sequencing Center for Infectious Disease"/>
            <person name="Wu L."/>
            <person name="Ma J."/>
        </authorList>
    </citation>
    <scope>NUCLEOTIDE SEQUENCE [LARGE SCALE GENOMIC DNA]</scope>
    <source>
        <strain evidence="5">CCUG 43111</strain>
    </source>
</reference>
<name>A0ABW0MLK1_9BURK</name>
<evidence type="ECO:0000313" key="5">
    <source>
        <dbReference type="Proteomes" id="UP001596101"/>
    </source>
</evidence>
<keyword evidence="2" id="KW-0732">Signal</keyword>
<evidence type="ECO:0000313" key="4">
    <source>
        <dbReference type="EMBL" id="MFC5478157.1"/>
    </source>
</evidence>
<dbReference type="Proteomes" id="UP001596101">
    <property type="component" value="Unassembled WGS sequence"/>
</dbReference>
<dbReference type="EMBL" id="JBHSMR010000013">
    <property type="protein sequence ID" value="MFC5478157.1"/>
    <property type="molecule type" value="Genomic_DNA"/>
</dbReference>
<dbReference type="RefSeq" id="WP_379753349.1">
    <property type="nucleotide sequence ID" value="NZ_JBHSMR010000013.1"/>
</dbReference>
<dbReference type="InterPro" id="IPR013424">
    <property type="entry name" value="Ice-binding_C"/>
</dbReference>
<keyword evidence="5" id="KW-1185">Reference proteome</keyword>
<dbReference type="Pfam" id="PF07589">
    <property type="entry name" value="PEP-CTERM"/>
    <property type="match status" value="1"/>
</dbReference>
<dbReference type="NCBIfam" id="TIGR02595">
    <property type="entry name" value="PEP_CTERM"/>
    <property type="match status" value="1"/>
</dbReference>
<organism evidence="4 5">
    <name type="scientific">Massilia suwonensis</name>
    <dbReference type="NCBI Taxonomy" id="648895"/>
    <lineage>
        <taxon>Bacteria</taxon>
        <taxon>Pseudomonadati</taxon>
        <taxon>Pseudomonadota</taxon>
        <taxon>Betaproteobacteria</taxon>
        <taxon>Burkholderiales</taxon>
        <taxon>Oxalobacteraceae</taxon>
        <taxon>Telluria group</taxon>
        <taxon>Massilia</taxon>
    </lineage>
</organism>
<feature type="signal peptide" evidence="2">
    <location>
        <begin position="1"/>
        <end position="35"/>
    </location>
</feature>
<feature type="domain" description="Ice-binding protein C-terminal" evidence="3">
    <location>
        <begin position="329"/>
        <end position="352"/>
    </location>
</feature>
<feature type="region of interest" description="Disordered" evidence="1">
    <location>
        <begin position="290"/>
        <end position="334"/>
    </location>
</feature>
<feature type="chain" id="PRO_5046989691" evidence="2">
    <location>
        <begin position="36"/>
        <end position="353"/>
    </location>
</feature>
<accession>A0ABW0MLK1</accession>
<gene>
    <name evidence="4" type="ORF">ACFPQ5_08150</name>
</gene>
<feature type="compositionally biased region" description="Pro residues" evidence="1">
    <location>
        <begin position="296"/>
        <end position="305"/>
    </location>
</feature>
<comment type="caution">
    <text evidence="4">The sequence shown here is derived from an EMBL/GenBank/DDBJ whole genome shotgun (WGS) entry which is preliminary data.</text>
</comment>
<proteinExistence type="predicted"/>
<evidence type="ECO:0000259" key="3">
    <source>
        <dbReference type="Pfam" id="PF07589"/>
    </source>
</evidence>
<evidence type="ECO:0000256" key="1">
    <source>
        <dbReference type="SAM" id="MobiDB-lite"/>
    </source>
</evidence>